<protein>
    <submittedName>
        <fullName evidence="6">Histidine kinase</fullName>
    </submittedName>
</protein>
<keyword evidence="4" id="KW-0812">Transmembrane</keyword>
<dbReference type="Gene3D" id="1.20.5.1930">
    <property type="match status" value="1"/>
</dbReference>
<name>A0AAD0K6D4_9ACTN</name>
<keyword evidence="2 6" id="KW-0418">Kinase</keyword>
<evidence type="ECO:0000256" key="2">
    <source>
        <dbReference type="ARBA" id="ARBA00022777"/>
    </source>
</evidence>
<evidence type="ECO:0000256" key="4">
    <source>
        <dbReference type="SAM" id="Phobius"/>
    </source>
</evidence>
<evidence type="ECO:0000256" key="1">
    <source>
        <dbReference type="ARBA" id="ARBA00022679"/>
    </source>
</evidence>
<accession>A0AAD0K6D4</accession>
<dbReference type="Proteomes" id="UP000247118">
    <property type="component" value="Chromosome"/>
</dbReference>
<dbReference type="GO" id="GO:0046983">
    <property type="term" value="F:protein dimerization activity"/>
    <property type="evidence" value="ECO:0007669"/>
    <property type="project" value="InterPro"/>
</dbReference>
<sequence>MDRSGARTDRAELPVGRSRLNRTTDWWRAQSDTQRYRLYTQVTLQLVVVGVAVAVSVPAPAVWGMIGTWVAGFAAVLALESQPDFAIWSPMRARRWLFGVAVGLMVGVWIVYAVLARVLTGQGDLETARPVGVYTALLAGMAVLPFLRHRWWLLGAIAIVTGIAYAGSPRGVLGITGVVAATGTLLMVTTLLTRWGLQVIDDLERAKAVEARLRVAEERLRFSRDLHDVVGRGFSAIAVKSELAGTLLRARSTDKAEVEIDEIKVLAVQSMEQMRALVRGYRDIDLVGEVAGTRSLLSAAGCDLVVEGDPAQVPDRFHEVAAWVVREGTTNIVKHSSASSAWLTLGPTGMSLRNDGVAEHDSSTSGPRSGLQGLAERLEMVGASLRTSRADGLFTLQIRWEPT</sequence>
<evidence type="ECO:0000256" key="3">
    <source>
        <dbReference type="ARBA" id="ARBA00023012"/>
    </source>
</evidence>
<dbReference type="Pfam" id="PF07730">
    <property type="entry name" value="HisKA_3"/>
    <property type="match status" value="1"/>
</dbReference>
<keyword evidence="3" id="KW-0902">Two-component regulatory system</keyword>
<keyword evidence="4" id="KW-1133">Transmembrane helix</keyword>
<dbReference type="GO" id="GO:0016020">
    <property type="term" value="C:membrane"/>
    <property type="evidence" value="ECO:0007669"/>
    <property type="project" value="InterPro"/>
</dbReference>
<feature type="transmembrane region" description="Helical" evidence="4">
    <location>
        <begin position="127"/>
        <end position="144"/>
    </location>
</feature>
<feature type="domain" description="Signal transduction histidine kinase subgroup 3 dimerisation and phosphoacceptor" evidence="5">
    <location>
        <begin position="218"/>
        <end position="284"/>
    </location>
</feature>
<keyword evidence="1" id="KW-0808">Transferase</keyword>
<organism evidence="6 7">
    <name type="scientific">Gordonia terrae</name>
    <dbReference type="NCBI Taxonomy" id="2055"/>
    <lineage>
        <taxon>Bacteria</taxon>
        <taxon>Bacillati</taxon>
        <taxon>Actinomycetota</taxon>
        <taxon>Actinomycetes</taxon>
        <taxon>Mycobacteriales</taxon>
        <taxon>Gordoniaceae</taxon>
        <taxon>Gordonia</taxon>
    </lineage>
</organism>
<feature type="transmembrane region" description="Helical" evidence="4">
    <location>
        <begin position="174"/>
        <end position="197"/>
    </location>
</feature>
<gene>
    <name evidence="6" type="ORF">DLJ61_00945</name>
</gene>
<dbReference type="InterPro" id="IPR011712">
    <property type="entry name" value="Sig_transdc_His_kin_sub3_dim/P"/>
</dbReference>
<evidence type="ECO:0000313" key="6">
    <source>
        <dbReference type="EMBL" id="AWO82305.1"/>
    </source>
</evidence>
<evidence type="ECO:0000259" key="5">
    <source>
        <dbReference type="Pfam" id="PF07730"/>
    </source>
</evidence>
<dbReference type="PANTHER" id="PTHR24421">
    <property type="entry name" value="NITRATE/NITRITE SENSOR PROTEIN NARX-RELATED"/>
    <property type="match status" value="1"/>
</dbReference>
<feature type="transmembrane region" description="Helical" evidence="4">
    <location>
        <begin position="96"/>
        <end position="115"/>
    </location>
</feature>
<dbReference type="Gene3D" id="3.30.565.10">
    <property type="entry name" value="Histidine kinase-like ATPase, C-terminal domain"/>
    <property type="match status" value="1"/>
</dbReference>
<feature type="transmembrane region" description="Helical" evidence="4">
    <location>
        <begin position="151"/>
        <end position="168"/>
    </location>
</feature>
<dbReference type="AlphaFoldDB" id="A0AAD0K6D4"/>
<dbReference type="InterPro" id="IPR050482">
    <property type="entry name" value="Sensor_HK_TwoCompSys"/>
</dbReference>
<evidence type="ECO:0000313" key="7">
    <source>
        <dbReference type="Proteomes" id="UP000247118"/>
    </source>
</evidence>
<feature type="transmembrane region" description="Helical" evidence="4">
    <location>
        <begin position="38"/>
        <end position="55"/>
    </location>
</feature>
<dbReference type="PANTHER" id="PTHR24421:SF63">
    <property type="entry name" value="SENSOR HISTIDINE KINASE DESK"/>
    <property type="match status" value="1"/>
</dbReference>
<dbReference type="InterPro" id="IPR036890">
    <property type="entry name" value="HATPase_C_sf"/>
</dbReference>
<dbReference type="GO" id="GO:0000155">
    <property type="term" value="F:phosphorelay sensor kinase activity"/>
    <property type="evidence" value="ECO:0007669"/>
    <property type="project" value="InterPro"/>
</dbReference>
<proteinExistence type="predicted"/>
<reference evidence="6 7" key="1">
    <citation type="submission" date="2018-05" db="EMBL/GenBank/DDBJ databases">
        <title>Complete genome sequence of Gordonia terrae NRRL B-16283.</title>
        <authorList>
            <person name="Garlena R.A."/>
            <person name="Russell D.A."/>
            <person name="Hatfull G.F."/>
        </authorList>
    </citation>
    <scope>NUCLEOTIDE SEQUENCE [LARGE SCALE GENOMIC DNA]</scope>
    <source>
        <strain evidence="6 7">NRRL B-16283</strain>
    </source>
</reference>
<keyword evidence="4" id="KW-0472">Membrane</keyword>
<dbReference type="EMBL" id="CP029604">
    <property type="protein sequence ID" value="AWO82305.1"/>
    <property type="molecule type" value="Genomic_DNA"/>
</dbReference>